<organism evidence="1 2">
    <name type="scientific">Nonomuraea roseola</name>
    <dbReference type="NCBI Taxonomy" id="46179"/>
    <lineage>
        <taxon>Bacteria</taxon>
        <taxon>Bacillati</taxon>
        <taxon>Actinomycetota</taxon>
        <taxon>Actinomycetes</taxon>
        <taxon>Streptosporangiales</taxon>
        <taxon>Streptosporangiaceae</taxon>
        <taxon>Nonomuraea</taxon>
    </lineage>
</organism>
<accession>A0ABV5PWL5</accession>
<dbReference type="EMBL" id="JBHMCE010000004">
    <property type="protein sequence ID" value="MFB9527469.1"/>
    <property type="molecule type" value="Genomic_DNA"/>
</dbReference>
<reference evidence="1 2" key="1">
    <citation type="submission" date="2024-09" db="EMBL/GenBank/DDBJ databases">
        <authorList>
            <person name="Sun Q."/>
            <person name="Mori K."/>
        </authorList>
    </citation>
    <scope>NUCLEOTIDE SEQUENCE [LARGE SCALE GENOMIC DNA]</scope>
    <source>
        <strain evidence="1 2">JCM 3323</strain>
    </source>
</reference>
<keyword evidence="2" id="KW-1185">Reference proteome</keyword>
<dbReference type="Proteomes" id="UP001589646">
    <property type="component" value="Unassembled WGS sequence"/>
</dbReference>
<dbReference type="RefSeq" id="WP_346127359.1">
    <property type="nucleotide sequence ID" value="NZ_BAAAXC010000015.1"/>
</dbReference>
<evidence type="ECO:0000313" key="2">
    <source>
        <dbReference type="Proteomes" id="UP001589646"/>
    </source>
</evidence>
<comment type="caution">
    <text evidence="1">The sequence shown here is derived from an EMBL/GenBank/DDBJ whole genome shotgun (WGS) entry which is preliminary data.</text>
</comment>
<evidence type="ECO:0000313" key="1">
    <source>
        <dbReference type="EMBL" id="MFB9527469.1"/>
    </source>
</evidence>
<gene>
    <name evidence="1" type="ORF">ACFFRN_12680</name>
</gene>
<name>A0ABV5PWL5_9ACTN</name>
<sequence>MPEVPLHLGYSILPDTTLAPGTFRISVSAARGERRAFTVSLHDESGEPVAELASDGGAGDSAPYPLDALGRGRLSARLHSADGANVTMTTLLEDTATLDRRRIHFTWAGAGAVQDGPGRPLAELDPNGSPVVLSYDIPEPTSYRGRQIIELDIPSSYFVKPSSTRTPPLYVSHSIAADAALAAGSFRVSLTPPVGDPRQYTCNVFNETGTQVWSVSAIGGTTESSPLAFDLFTGTTMTARVNHQGGNQPDVVIPLVFPEGPAVMLNQRRILLTCSAATVTGPFQRDSTAPSTATGGEVQAASMYIGHSVTPDDTLPTGTFGFSMTVPPEEQREYYCWLVNEAGAVVWGMRSVAEVTDSTPCAFGPVPGSTLTARLNYQGSELPDVVIPLALPGSLASALNQQRLHFVWSRQPVALDPGSFEPRGDELVGEANPGRRASELTAQEIADKFRLAQDTAYFDPAVFPNVQGGDDATSRGLIIEELKKLDEKTVVVQLMAGNRLAVYRDASGRYTHRFIPAPRGGAPALMLVEYYRLSSFPARYGAGRTIKTFSLLPGERTEIQVRSYKRTEKAISQASSILDSTSDEVESDFEQSVQAEHATQDNTGRAFEYHAEARAEVTATWGWGKANASVSGGVKGSSNATREELAKNVSTAVAHNAARASSRRDVTVDTSLDMKQEEIEEQAITRTLENVNVSRTLNFVFRQMNQEFVTLLHLVDVRVAFFNGFTESRNEVALPKLGRLLDLYIVEEHRQEVLAGIVEELRSIVDHTGRPQTDFVEEVSAEDTSPYLRVNPATTSAYRPAPDAHEITVPGVIVSADSHVMRTDGIVVDTFLGRGNGLDEYSTGLQRQAVRARQLENDTRQAELDRLQLAVQLVRERDGAGVELYQRLFPVLPVVNHIGHASITGGPGGQPAEPVEA</sequence>
<protein>
    <submittedName>
        <fullName evidence="1">Uncharacterized protein</fullName>
    </submittedName>
</protein>
<proteinExistence type="predicted"/>